<sequence length="850" mass="97074">MGMEIHLGHQGKPCPVLGEIHEWEDTDEPIHQPEEDLPTILELPFLNGKQCITIVDKSGVHSLMIRFCRCLNACTADKQLFELGMFLASFTWLKTAFTFPVLDGFALDNLECGTLAMNYYNKLRRMTSSIFPQLVPDRYRELMRVARQWRQLKLLKWNGFGYERRRPTSGELTLFCPACPQPGMNAPLPANRNPDDPSWVYARSLVMDGNFKAEHLHPTHPEDEVWLTDGQCFMVSKDQYKAHLAIAKDVVQPSECNNHRAVNQANASRHKLEATGIGGCACARHGCFVPHSVVDFQKGERQMNMDYALCNTLSHRTDGLSQALTFYDINCQYNKHFWRWVTESLYLSLPSGMEIIPGIGLWHVHGHQDKCYVQYASTFITGAARIDGEIMETLWAPLNIISPAVRGMSTPHRQECLDYQMNDSNFMKMICMSSFLCRKYKEAIKGVAESASAFDKLNETADPIMVATWEAQDRYAHSCRVADPSAMDVFEVQLKRAPTRKQQELALLSSRVRPIGQESAMRRLGRHPTETQTLDICRHRTKLQSRIDEFTMVAATHLGEGFDIDDEIRDLHLDFMDDDSEDEGINGSDTESEPEAHGRRLRDLFYPEKTVIPLPSNFGVARCAELGVEHLIGQEIALREGQANDALQAIRMHLADKAVLFRTAVHPAKSQAKSTRAWTQVHSVERVIRLNTMIYMKCRAQLGNLEAHGLLNKYLRMEKSHLKTTAAMADPNARGQRNATLLWFWSLDIQGDSVSSDWMNEFYRVCWLRMKALRDQWAEELILVEHEMGWTLEFFLFKASTWLTRLTLNGEAQMKGHKCYAIRQAHMYQELAKHAQAGFIKTNPTFRPIP</sequence>
<evidence type="ECO:0000313" key="4">
    <source>
        <dbReference type="Proteomes" id="UP000823399"/>
    </source>
</evidence>
<dbReference type="RefSeq" id="XP_041293859.1">
    <property type="nucleotide sequence ID" value="XM_041441386.1"/>
</dbReference>
<dbReference type="InterPro" id="IPR040521">
    <property type="entry name" value="KDZ"/>
</dbReference>
<feature type="domain" description="CxC2-like cysteine cluster KDZ transposase-associated" evidence="2">
    <location>
        <begin position="49"/>
        <end position="128"/>
    </location>
</feature>
<name>A0A9P7FAF8_9AGAM</name>
<reference evidence="3" key="1">
    <citation type="journal article" date="2020" name="New Phytol.">
        <title>Comparative genomics reveals dynamic genome evolution in host specialist ectomycorrhizal fungi.</title>
        <authorList>
            <person name="Lofgren L.A."/>
            <person name="Nguyen N.H."/>
            <person name="Vilgalys R."/>
            <person name="Ruytinx J."/>
            <person name="Liao H.L."/>
            <person name="Branco S."/>
            <person name="Kuo A."/>
            <person name="LaButti K."/>
            <person name="Lipzen A."/>
            <person name="Andreopoulos W."/>
            <person name="Pangilinan J."/>
            <person name="Riley R."/>
            <person name="Hundley H."/>
            <person name="Na H."/>
            <person name="Barry K."/>
            <person name="Grigoriev I.V."/>
            <person name="Stajich J.E."/>
            <person name="Kennedy P.G."/>
        </authorList>
    </citation>
    <scope>NUCLEOTIDE SEQUENCE</scope>
    <source>
        <strain evidence="3">FC423</strain>
    </source>
</reference>
<dbReference type="AlphaFoldDB" id="A0A9P7FAF8"/>
<organism evidence="3 4">
    <name type="scientific">Suillus discolor</name>
    <dbReference type="NCBI Taxonomy" id="1912936"/>
    <lineage>
        <taxon>Eukaryota</taxon>
        <taxon>Fungi</taxon>
        <taxon>Dikarya</taxon>
        <taxon>Basidiomycota</taxon>
        <taxon>Agaricomycotina</taxon>
        <taxon>Agaricomycetes</taxon>
        <taxon>Agaricomycetidae</taxon>
        <taxon>Boletales</taxon>
        <taxon>Suillineae</taxon>
        <taxon>Suillaceae</taxon>
        <taxon>Suillus</taxon>
    </lineage>
</organism>
<comment type="caution">
    <text evidence="3">The sequence shown here is derived from an EMBL/GenBank/DDBJ whole genome shotgun (WGS) entry which is preliminary data.</text>
</comment>
<feature type="region of interest" description="Disordered" evidence="1">
    <location>
        <begin position="577"/>
        <end position="599"/>
    </location>
</feature>
<proteinExistence type="predicted"/>
<dbReference type="GeneID" id="64703645"/>
<dbReference type="Proteomes" id="UP000823399">
    <property type="component" value="Unassembled WGS sequence"/>
</dbReference>
<evidence type="ECO:0000256" key="1">
    <source>
        <dbReference type="SAM" id="MobiDB-lite"/>
    </source>
</evidence>
<dbReference type="PANTHER" id="PTHR33096">
    <property type="entry name" value="CXC2 DOMAIN-CONTAINING PROTEIN"/>
    <property type="match status" value="1"/>
</dbReference>
<protein>
    <recommendedName>
        <fullName evidence="2">CxC2-like cysteine cluster KDZ transposase-associated domain-containing protein</fullName>
    </recommendedName>
</protein>
<evidence type="ECO:0000259" key="2">
    <source>
        <dbReference type="Pfam" id="PF18803"/>
    </source>
</evidence>
<dbReference type="EMBL" id="JABBWM010000022">
    <property type="protein sequence ID" value="KAG2109991.1"/>
    <property type="molecule type" value="Genomic_DNA"/>
</dbReference>
<dbReference type="Pfam" id="PF18803">
    <property type="entry name" value="CxC2"/>
    <property type="match status" value="1"/>
</dbReference>
<accession>A0A9P7FAF8</accession>
<dbReference type="PANTHER" id="PTHR33096:SF1">
    <property type="entry name" value="CXC1-LIKE CYSTEINE CLUSTER ASSOCIATED WITH KDZ TRANSPOSASES DOMAIN-CONTAINING PROTEIN"/>
    <property type="match status" value="1"/>
</dbReference>
<keyword evidence="4" id="KW-1185">Reference proteome</keyword>
<dbReference type="InterPro" id="IPR041457">
    <property type="entry name" value="CxC2_KDZ-assoc"/>
</dbReference>
<dbReference type="Pfam" id="PF18758">
    <property type="entry name" value="KDZ"/>
    <property type="match status" value="1"/>
</dbReference>
<evidence type="ECO:0000313" key="3">
    <source>
        <dbReference type="EMBL" id="KAG2109991.1"/>
    </source>
</evidence>
<dbReference type="OrthoDB" id="2673721at2759"/>
<gene>
    <name evidence="3" type="ORF">F5147DRAFT_772833</name>
</gene>